<proteinExistence type="inferred from homology"/>
<reference evidence="6 7" key="1">
    <citation type="journal article" date="2024" name="Int. J. Syst. Evol. Microbiol.">
        <title>Virgibacillus tibetensis sp. nov., isolated from salt lake on the Tibetan Plateau of China.</title>
        <authorList>
            <person name="Phurbu D."/>
            <person name="Liu Z.-X."/>
            <person name="Wang R."/>
            <person name="Zheng Y.-Y."/>
            <person name="Liu H.-C."/>
            <person name="Zhou Y.-G."/>
            <person name="Yu Y.-J."/>
            <person name="Li A.-H."/>
        </authorList>
    </citation>
    <scope>NUCLEOTIDE SEQUENCE [LARGE SCALE GENOMIC DNA]</scope>
    <source>
        <strain evidence="6 7">C22-A2</strain>
    </source>
</reference>
<name>A0ABU6KE04_9BACI</name>
<evidence type="ECO:0000256" key="5">
    <source>
        <dbReference type="SAM" id="MobiDB-lite"/>
    </source>
</evidence>
<organism evidence="6 7">
    <name type="scientific">Virgibacillus tibetensis</name>
    <dbReference type="NCBI Taxonomy" id="3042313"/>
    <lineage>
        <taxon>Bacteria</taxon>
        <taxon>Bacillati</taxon>
        <taxon>Bacillota</taxon>
        <taxon>Bacilli</taxon>
        <taxon>Bacillales</taxon>
        <taxon>Bacillaceae</taxon>
        <taxon>Virgibacillus</taxon>
    </lineage>
</organism>
<evidence type="ECO:0000256" key="2">
    <source>
        <dbReference type="ARBA" id="ARBA00014721"/>
    </source>
</evidence>
<evidence type="ECO:0000256" key="1">
    <source>
        <dbReference type="ARBA" id="ARBA00006710"/>
    </source>
</evidence>
<dbReference type="Pfam" id="PF04259">
    <property type="entry name" value="SASP_gamma"/>
    <property type="match status" value="1"/>
</dbReference>
<keyword evidence="3" id="KW-0677">Repeat</keyword>
<protein>
    <recommendedName>
        <fullName evidence="2">Small, acid-soluble spore protein gamma-type</fullName>
    </recommendedName>
</protein>
<gene>
    <name evidence="6" type="ORF">QGM71_08615</name>
</gene>
<keyword evidence="7" id="KW-1185">Reference proteome</keyword>
<feature type="region of interest" description="Disordered" evidence="5">
    <location>
        <begin position="41"/>
        <end position="70"/>
    </location>
</feature>
<feature type="compositionally biased region" description="Polar residues" evidence="5">
    <location>
        <begin position="61"/>
        <end position="70"/>
    </location>
</feature>
<evidence type="ECO:0000313" key="6">
    <source>
        <dbReference type="EMBL" id="MEC5423553.1"/>
    </source>
</evidence>
<dbReference type="EMBL" id="JARZFX010000003">
    <property type="protein sequence ID" value="MEC5423553.1"/>
    <property type="molecule type" value="Genomic_DNA"/>
</dbReference>
<comment type="caution">
    <text evidence="6">The sequence shown here is derived from an EMBL/GenBank/DDBJ whole genome shotgun (WGS) entry which is preliminary data.</text>
</comment>
<dbReference type="RefSeq" id="WP_327607123.1">
    <property type="nucleotide sequence ID" value="NZ_JARZFX010000003.1"/>
</dbReference>
<dbReference type="Proteomes" id="UP001335737">
    <property type="component" value="Unassembled WGS sequence"/>
</dbReference>
<accession>A0ABU6KE04</accession>
<keyword evidence="4" id="KW-0749">Sporulation</keyword>
<evidence type="ECO:0000256" key="4">
    <source>
        <dbReference type="ARBA" id="ARBA00022969"/>
    </source>
</evidence>
<comment type="similarity">
    <text evidence="1">Belongs to the gamma-type SASP family.</text>
</comment>
<evidence type="ECO:0000256" key="3">
    <source>
        <dbReference type="ARBA" id="ARBA00022737"/>
    </source>
</evidence>
<dbReference type="InterPro" id="IPR006341">
    <property type="entry name" value="Spore_gamma"/>
</dbReference>
<evidence type="ECO:0000313" key="7">
    <source>
        <dbReference type="Proteomes" id="UP001335737"/>
    </source>
</evidence>
<sequence>MAENSDSYTIAGTNIEAVKRQAQRSGLTYNQAKEYIAKTTGGHGTHVYSDTDAEEVKRRNQQSINEQSTT</sequence>